<evidence type="ECO:0000313" key="1">
    <source>
        <dbReference type="EMBL" id="KAA8517119.1"/>
    </source>
</evidence>
<evidence type="ECO:0000313" key="2">
    <source>
        <dbReference type="Proteomes" id="UP000325577"/>
    </source>
</evidence>
<proteinExistence type="predicted"/>
<dbReference type="OrthoDB" id="1728696at2759"/>
<reference evidence="1 2" key="1">
    <citation type="submission" date="2019-09" db="EMBL/GenBank/DDBJ databases">
        <title>A chromosome-level genome assembly of the Chinese tupelo Nyssa sinensis.</title>
        <authorList>
            <person name="Yang X."/>
            <person name="Kang M."/>
            <person name="Yang Y."/>
            <person name="Xiong H."/>
            <person name="Wang M."/>
            <person name="Zhang Z."/>
            <person name="Wang Z."/>
            <person name="Wu H."/>
            <person name="Ma T."/>
            <person name="Liu J."/>
            <person name="Xi Z."/>
        </authorList>
    </citation>
    <scope>NUCLEOTIDE SEQUENCE [LARGE SCALE GENOMIC DNA]</scope>
    <source>
        <strain evidence="1">J267</strain>
        <tissue evidence="1">Leaf</tissue>
    </source>
</reference>
<dbReference type="EMBL" id="CM018051">
    <property type="protein sequence ID" value="KAA8517119.1"/>
    <property type="molecule type" value="Genomic_DNA"/>
</dbReference>
<sequence length="102" mass="10872">MSGHSVAKCYKIHGYPPGHKLHGKNKTFTIAAAAAVAPSQACSTNDHDEESSETMALTKGQYNQLLALLHSKDLSSAMATMFVTPPFPPVLPIPTSKLSGFF</sequence>
<keyword evidence="2" id="KW-1185">Reference proteome</keyword>
<name>A0A5J4ZGJ2_9ASTE</name>
<organism evidence="1 2">
    <name type="scientific">Nyssa sinensis</name>
    <dbReference type="NCBI Taxonomy" id="561372"/>
    <lineage>
        <taxon>Eukaryota</taxon>
        <taxon>Viridiplantae</taxon>
        <taxon>Streptophyta</taxon>
        <taxon>Embryophyta</taxon>
        <taxon>Tracheophyta</taxon>
        <taxon>Spermatophyta</taxon>
        <taxon>Magnoliopsida</taxon>
        <taxon>eudicotyledons</taxon>
        <taxon>Gunneridae</taxon>
        <taxon>Pentapetalae</taxon>
        <taxon>asterids</taxon>
        <taxon>Cornales</taxon>
        <taxon>Nyssaceae</taxon>
        <taxon>Nyssa</taxon>
    </lineage>
</organism>
<gene>
    <name evidence="1" type="ORF">F0562_017412</name>
</gene>
<protein>
    <submittedName>
        <fullName evidence="1">Uncharacterized protein</fullName>
    </submittedName>
</protein>
<dbReference type="Proteomes" id="UP000325577">
    <property type="component" value="Linkage Group LG8"/>
</dbReference>
<dbReference type="AlphaFoldDB" id="A0A5J4ZGJ2"/>
<accession>A0A5J4ZGJ2</accession>